<dbReference type="Proteomes" id="UP001589698">
    <property type="component" value="Unassembled WGS sequence"/>
</dbReference>
<dbReference type="Gene3D" id="1.10.10.10">
    <property type="entry name" value="Winged helix-like DNA-binding domain superfamily/Winged helix DNA-binding domain"/>
    <property type="match status" value="1"/>
</dbReference>
<organism evidence="2 3">
    <name type="scientific">Nocardioides zeicaulis</name>
    <dbReference type="NCBI Taxonomy" id="1776857"/>
    <lineage>
        <taxon>Bacteria</taxon>
        <taxon>Bacillati</taxon>
        <taxon>Actinomycetota</taxon>
        <taxon>Actinomycetes</taxon>
        <taxon>Propionibacteriales</taxon>
        <taxon>Nocardioidaceae</taxon>
        <taxon>Nocardioides</taxon>
    </lineage>
</organism>
<dbReference type="EMBL" id="JBHLXH010000001">
    <property type="protein sequence ID" value="MFC0223225.1"/>
    <property type="molecule type" value="Genomic_DNA"/>
</dbReference>
<gene>
    <name evidence="2" type="ORF">ACFFJG_12105</name>
</gene>
<dbReference type="InterPro" id="IPR036388">
    <property type="entry name" value="WH-like_DNA-bd_sf"/>
</dbReference>
<dbReference type="RefSeq" id="WP_378518981.1">
    <property type="nucleotide sequence ID" value="NZ_CBCSDI010000056.1"/>
</dbReference>
<evidence type="ECO:0000313" key="3">
    <source>
        <dbReference type="Proteomes" id="UP001589698"/>
    </source>
</evidence>
<dbReference type="InterPro" id="IPR000835">
    <property type="entry name" value="HTH_MarR-typ"/>
</dbReference>
<comment type="caution">
    <text evidence="2">The sequence shown here is derived from an EMBL/GenBank/DDBJ whole genome shotgun (WGS) entry which is preliminary data.</text>
</comment>
<sequence>MVTDDTLAALRHELVRLGRLRETTASVTGLDVSAFRILWVVVEHGPHTLRGLADQLQLDQSTINRQVHAAEGHGLLERYAEPGCPGMLVRATDAGAASYRAESTARAEGLRAIVDTLGEGSVARLAADLAGFNDAIDAAIGAGRGAGLSRASSDVRRARG</sequence>
<dbReference type="InterPro" id="IPR036390">
    <property type="entry name" value="WH_DNA-bd_sf"/>
</dbReference>
<dbReference type="Pfam" id="PF01047">
    <property type="entry name" value="MarR"/>
    <property type="match status" value="1"/>
</dbReference>
<reference evidence="2 3" key="1">
    <citation type="submission" date="2024-09" db="EMBL/GenBank/DDBJ databases">
        <authorList>
            <person name="Sun Q."/>
            <person name="Mori K."/>
        </authorList>
    </citation>
    <scope>NUCLEOTIDE SEQUENCE [LARGE SCALE GENOMIC DNA]</scope>
    <source>
        <strain evidence="2 3">CCM 8654</strain>
    </source>
</reference>
<proteinExistence type="predicted"/>
<accession>A0ABV6E2L1</accession>
<protein>
    <submittedName>
        <fullName evidence="2">MarR family winged helix-turn-helix transcriptional regulator</fullName>
    </submittedName>
</protein>
<dbReference type="SUPFAM" id="SSF46785">
    <property type="entry name" value="Winged helix' DNA-binding domain"/>
    <property type="match status" value="1"/>
</dbReference>
<name>A0ABV6E2L1_9ACTN</name>
<feature type="domain" description="HTH marR-type" evidence="1">
    <location>
        <begin position="33"/>
        <end position="82"/>
    </location>
</feature>
<evidence type="ECO:0000313" key="2">
    <source>
        <dbReference type="EMBL" id="MFC0223225.1"/>
    </source>
</evidence>
<evidence type="ECO:0000259" key="1">
    <source>
        <dbReference type="Pfam" id="PF01047"/>
    </source>
</evidence>
<keyword evidence="3" id="KW-1185">Reference proteome</keyword>